<proteinExistence type="predicted"/>
<dbReference type="AlphaFoldDB" id="A0A428GTN9"/>
<accession>A0A428GTN9</accession>
<evidence type="ECO:0000313" key="2">
    <source>
        <dbReference type="Proteomes" id="UP000277890"/>
    </source>
</evidence>
<dbReference type="RefSeq" id="WP_125371473.1">
    <property type="nucleotide sequence ID" value="NZ_RJPO01000009.1"/>
</dbReference>
<sequence length="70" mass="8449">MEDDTFQNLIEKHSTYGGRLEDIFDDGEYMTDKEYFESYEYVETTPGGYEIWRLKPHIQEQLIDEYGLKK</sequence>
<evidence type="ECO:0000313" key="1">
    <source>
        <dbReference type="EMBL" id="RSJ85542.1"/>
    </source>
</evidence>
<dbReference type="EMBL" id="RJPQ01000008">
    <property type="protein sequence ID" value="RSJ85542.1"/>
    <property type="molecule type" value="Genomic_DNA"/>
</dbReference>
<reference evidence="1 2" key="1">
    <citation type="submission" date="2018-11" db="EMBL/GenBank/DDBJ databases">
        <title>Species Designations Belie Phenotypic and Genotypic Heterogeneity in Oral Streptococci.</title>
        <authorList>
            <person name="Velsko I."/>
        </authorList>
    </citation>
    <scope>NUCLEOTIDE SEQUENCE [LARGE SCALE GENOMIC DNA]</scope>
    <source>
        <strain evidence="1 2">A54</strain>
    </source>
</reference>
<comment type="caution">
    <text evidence="1">The sequence shown here is derived from an EMBL/GenBank/DDBJ whole genome shotgun (WGS) entry which is preliminary data.</text>
</comment>
<name>A0A428GTN9_STRCR</name>
<gene>
    <name evidence="1" type="ORF">D8794_07045</name>
</gene>
<organism evidence="1 2">
    <name type="scientific">Streptococcus cristatus</name>
    <dbReference type="NCBI Taxonomy" id="45634"/>
    <lineage>
        <taxon>Bacteria</taxon>
        <taxon>Bacillati</taxon>
        <taxon>Bacillota</taxon>
        <taxon>Bacilli</taxon>
        <taxon>Lactobacillales</taxon>
        <taxon>Streptococcaceae</taxon>
        <taxon>Streptococcus</taxon>
    </lineage>
</organism>
<dbReference type="Proteomes" id="UP000277890">
    <property type="component" value="Unassembled WGS sequence"/>
</dbReference>
<protein>
    <submittedName>
        <fullName evidence="1">Uncharacterized protein</fullName>
    </submittedName>
</protein>